<name>A0A7K1U629_9BACT</name>
<evidence type="ECO:0008006" key="3">
    <source>
        <dbReference type="Google" id="ProtNLM"/>
    </source>
</evidence>
<keyword evidence="2" id="KW-1185">Reference proteome</keyword>
<evidence type="ECO:0000313" key="2">
    <source>
        <dbReference type="Proteomes" id="UP000461730"/>
    </source>
</evidence>
<proteinExistence type="predicted"/>
<sequence>MTKRILSVLCGIVVFASSSFGQKKNLIGVAPFKSNGNPEYITAIQNVVYDAALKVRGFSLMERDKLEQIRAGIGEASPDAGALSQAKSMGALYVITGNVLKANIEAKPGNLPLNISTVNVADVLFDLNVVDVASGDIVASSRFTAAGKGRTAFEDALKEVTPAIDRFVLENLKTAVSIAQIEEKNSNGDAIRVLLVAGSLAGLKEGDEFRVYEITELTVDGKKMHRKKTLGKVAVAKVEDENFSVCLVKEGGSEIAKKVEGGAKIKCEIITE</sequence>
<dbReference type="RefSeq" id="WP_157307260.1">
    <property type="nucleotide sequence ID" value="NZ_WRXN01000006.1"/>
</dbReference>
<dbReference type="AlphaFoldDB" id="A0A7K1U629"/>
<comment type="caution">
    <text evidence="1">The sequence shown here is derived from an EMBL/GenBank/DDBJ whole genome shotgun (WGS) entry which is preliminary data.</text>
</comment>
<dbReference type="Gene3D" id="3.40.50.10610">
    <property type="entry name" value="ABC-type transport auxiliary lipoprotein component"/>
    <property type="match status" value="1"/>
</dbReference>
<dbReference type="Proteomes" id="UP000461730">
    <property type="component" value="Unassembled WGS sequence"/>
</dbReference>
<accession>A0A7K1U629</accession>
<gene>
    <name evidence="1" type="ORF">GO493_16245</name>
</gene>
<evidence type="ECO:0000313" key="1">
    <source>
        <dbReference type="EMBL" id="MVT09823.1"/>
    </source>
</evidence>
<dbReference type="EMBL" id="WRXN01000006">
    <property type="protein sequence ID" value="MVT09823.1"/>
    <property type="molecule type" value="Genomic_DNA"/>
</dbReference>
<reference evidence="1 2" key="1">
    <citation type="submission" date="2019-12" db="EMBL/GenBank/DDBJ databases">
        <title>Chitinophaga sp. strain ysch24 (GDMCC 1.1355), whole genome shotgun sequence.</title>
        <authorList>
            <person name="Zhang X."/>
        </authorList>
    </citation>
    <scope>NUCLEOTIDE SEQUENCE [LARGE SCALE GENOMIC DNA]</scope>
    <source>
        <strain evidence="2">ysch24</strain>
    </source>
</reference>
<organism evidence="1 2">
    <name type="scientific">Chitinophaga tropicalis</name>
    <dbReference type="NCBI Taxonomy" id="2683588"/>
    <lineage>
        <taxon>Bacteria</taxon>
        <taxon>Pseudomonadati</taxon>
        <taxon>Bacteroidota</taxon>
        <taxon>Chitinophagia</taxon>
        <taxon>Chitinophagales</taxon>
        <taxon>Chitinophagaceae</taxon>
        <taxon>Chitinophaga</taxon>
    </lineage>
</organism>
<protein>
    <recommendedName>
        <fullName evidence="3">Curli production assembly/transport component CsgG</fullName>
    </recommendedName>
</protein>